<feature type="chain" id="PRO_5032841395" evidence="1">
    <location>
        <begin position="21"/>
        <end position="204"/>
    </location>
</feature>
<sequence>MRRSFIVAALILLISKVACAAAVAPVMLVFGDSLSAGYGLAANQAWPSLLQRDLAGSKTPYRVVNASVSGETTAGGLTRLPAALKEHHPRLVVLELGANDGLRGLPLDVAQRNLARMIELAQAAGAKVHLIGMQMPPNMGPDYTRSFANMYPALARQYRTGLTPFLLAPVIMHPDMFQADQLHPTAAGQPLLATQIRKDLAPLL</sequence>
<dbReference type="EC" id="3.1.1.5" evidence="3"/>
<dbReference type="Proteomes" id="UP000543030">
    <property type="component" value="Unassembled WGS sequence"/>
</dbReference>
<dbReference type="PANTHER" id="PTHR30383">
    <property type="entry name" value="THIOESTERASE 1/PROTEASE 1/LYSOPHOSPHOLIPASE L1"/>
    <property type="match status" value="1"/>
</dbReference>
<name>A0A840RFW2_9NEIS</name>
<dbReference type="PANTHER" id="PTHR30383:SF24">
    <property type="entry name" value="THIOESTERASE 1_PROTEASE 1_LYSOPHOSPHOLIPASE L1"/>
    <property type="match status" value="1"/>
</dbReference>
<dbReference type="InterPro" id="IPR036514">
    <property type="entry name" value="SGNH_hydro_sf"/>
</dbReference>
<feature type="domain" description="SGNH hydrolase-type esterase" evidence="2">
    <location>
        <begin position="29"/>
        <end position="189"/>
    </location>
</feature>
<dbReference type="PROSITE" id="PS01098">
    <property type="entry name" value="LIPASE_GDSL_SER"/>
    <property type="match status" value="1"/>
</dbReference>
<dbReference type="Gene3D" id="3.40.50.1110">
    <property type="entry name" value="SGNH hydrolase"/>
    <property type="match status" value="1"/>
</dbReference>
<protein>
    <submittedName>
        <fullName evidence="3">Acyl-CoA thioesterase-1</fullName>
        <ecNumber evidence="3">3.1.1.5</ecNumber>
        <ecNumber evidence="3">3.1.2.-</ecNumber>
    </submittedName>
</protein>
<keyword evidence="4" id="KW-1185">Reference proteome</keyword>
<reference evidence="3 4" key="1">
    <citation type="submission" date="2020-08" db="EMBL/GenBank/DDBJ databases">
        <title>Genomic Encyclopedia of Type Strains, Phase IV (KMG-IV): sequencing the most valuable type-strain genomes for metagenomic binning, comparative biology and taxonomic classification.</title>
        <authorList>
            <person name="Goeker M."/>
        </authorList>
    </citation>
    <scope>NUCLEOTIDE SEQUENCE [LARGE SCALE GENOMIC DNA]</scope>
    <source>
        <strain evidence="3 4">DSM 18233</strain>
    </source>
</reference>
<evidence type="ECO:0000259" key="2">
    <source>
        <dbReference type="Pfam" id="PF13472"/>
    </source>
</evidence>
<evidence type="ECO:0000313" key="4">
    <source>
        <dbReference type="Proteomes" id="UP000543030"/>
    </source>
</evidence>
<dbReference type="InterPro" id="IPR013830">
    <property type="entry name" value="SGNH_hydro"/>
</dbReference>
<keyword evidence="1" id="KW-0732">Signal</keyword>
<evidence type="ECO:0000256" key="1">
    <source>
        <dbReference type="SAM" id="SignalP"/>
    </source>
</evidence>
<accession>A0A840RFW2</accession>
<dbReference type="EMBL" id="JACHHN010000003">
    <property type="protein sequence ID" value="MBB5191203.1"/>
    <property type="molecule type" value="Genomic_DNA"/>
</dbReference>
<keyword evidence="3" id="KW-0378">Hydrolase</keyword>
<dbReference type="GO" id="GO:0006629">
    <property type="term" value="P:lipid metabolic process"/>
    <property type="evidence" value="ECO:0007669"/>
    <property type="project" value="InterPro"/>
</dbReference>
<organism evidence="3 4">
    <name type="scientific">Silvimonas terrae</name>
    <dbReference type="NCBI Taxonomy" id="300266"/>
    <lineage>
        <taxon>Bacteria</taxon>
        <taxon>Pseudomonadati</taxon>
        <taxon>Pseudomonadota</taxon>
        <taxon>Betaproteobacteria</taxon>
        <taxon>Neisseriales</taxon>
        <taxon>Chitinibacteraceae</taxon>
        <taxon>Silvimonas</taxon>
    </lineage>
</organism>
<dbReference type="GO" id="GO:0004622">
    <property type="term" value="F:phosphatidylcholine lysophospholipase activity"/>
    <property type="evidence" value="ECO:0007669"/>
    <property type="project" value="UniProtKB-EC"/>
</dbReference>
<dbReference type="InterPro" id="IPR051532">
    <property type="entry name" value="Ester_Hydrolysis_Enzymes"/>
</dbReference>
<dbReference type="SUPFAM" id="SSF52266">
    <property type="entry name" value="SGNH hydrolase"/>
    <property type="match status" value="1"/>
</dbReference>
<dbReference type="EC" id="3.1.2.-" evidence="3"/>
<feature type="signal peptide" evidence="1">
    <location>
        <begin position="1"/>
        <end position="20"/>
    </location>
</feature>
<dbReference type="RefSeq" id="WP_246428642.1">
    <property type="nucleotide sequence ID" value="NZ_JACHHN010000003.1"/>
</dbReference>
<gene>
    <name evidence="3" type="ORF">HNQ50_001926</name>
</gene>
<evidence type="ECO:0000313" key="3">
    <source>
        <dbReference type="EMBL" id="MBB5191203.1"/>
    </source>
</evidence>
<dbReference type="InterPro" id="IPR008265">
    <property type="entry name" value="Lipase_GDSL_AS"/>
</dbReference>
<dbReference type="Pfam" id="PF13472">
    <property type="entry name" value="Lipase_GDSL_2"/>
    <property type="match status" value="1"/>
</dbReference>
<dbReference type="AlphaFoldDB" id="A0A840RFW2"/>
<proteinExistence type="predicted"/>
<dbReference type="CDD" id="cd01822">
    <property type="entry name" value="Lysophospholipase_L1_like"/>
    <property type="match status" value="1"/>
</dbReference>
<comment type="caution">
    <text evidence="3">The sequence shown here is derived from an EMBL/GenBank/DDBJ whole genome shotgun (WGS) entry which is preliminary data.</text>
</comment>